<dbReference type="InterPro" id="IPR031621">
    <property type="entry name" value="HisKA_7TM"/>
</dbReference>
<dbReference type="SUPFAM" id="SSF55785">
    <property type="entry name" value="PYP-like sensor domain (PAS domain)"/>
    <property type="match status" value="2"/>
</dbReference>
<evidence type="ECO:0000313" key="10">
    <source>
        <dbReference type="Proteomes" id="UP000646833"/>
    </source>
</evidence>
<gene>
    <name evidence="9" type="ORF">GCM10007209_21480</name>
</gene>
<evidence type="ECO:0000256" key="4">
    <source>
        <dbReference type="ARBA" id="ARBA00022679"/>
    </source>
</evidence>
<dbReference type="NCBIfam" id="TIGR00229">
    <property type="entry name" value="sensory_box"/>
    <property type="match status" value="1"/>
</dbReference>
<evidence type="ECO:0000256" key="5">
    <source>
        <dbReference type="ARBA" id="ARBA00022777"/>
    </source>
</evidence>
<dbReference type="InterPro" id="IPR000014">
    <property type="entry name" value="PAS"/>
</dbReference>
<dbReference type="CDD" id="cd00130">
    <property type="entry name" value="PAS"/>
    <property type="match status" value="2"/>
</dbReference>
<dbReference type="Pfam" id="PF00989">
    <property type="entry name" value="PAS"/>
    <property type="match status" value="1"/>
</dbReference>
<dbReference type="Pfam" id="PF00512">
    <property type="entry name" value="HisKA"/>
    <property type="match status" value="1"/>
</dbReference>
<dbReference type="Pfam" id="PF08447">
    <property type="entry name" value="PAS_3"/>
    <property type="match status" value="1"/>
</dbReference>
<dbReference type="SMART" id="SM00387">
    <property type="entry name" value="HATPase_c"/>
    <property type="match status" value="1"/>
</dbReference>
<dbReference type="InterPro" id="IPR052162">
    <property type="entry name" value="Sensor_kinase/Photoreceptor"/>
</dbReference>
<dbReference type="SMART" id="SM00388">
    <property type="entry name" value="HisKA"/>
    <property type="match status" value="1"/>
</dbReference>
<comment type="caution">
    <text evidence="9">The sequence shown here is derived from an EMBL/GenBank/DDBJ whole genome shotgun (WGS) entry which is preliminary data.</text>
</comment>
<evidence type="ECO:0000256" key="3">
    <source>
        <dbReference type="ARBA" id="ARBA00022553"/>
    </source>
</evidence>
<keyword evidence="6" id="KW-0472">Membrane</keyword>
<feature type="domain" description="PAS" evidence="8">
    <location>
        <begin position="271"/>
        <end position="338"/>
    </location>
</feature>
<dbReference type="AlphaFoldDB" id="A0A830DSL0"/>
<feature type="transmembrane region" description="Helical" evidence="6">
    <location>
        <begin position="89"/>
        <end position="113"/>
    </location>
</feature>
<feature type="transmembrane region" description="Helical" evidence="6">
    <location>
        <begin position="215"/>
        <end position="233"/>
    </location>
</feature>
<dbReference type="InterPro" id="IPR005467">
    <property type="entry name" value="His_kinase_dom"/>
</dbReference>
<feature type="domain" description="PAS" evidence="8">
    <location>
        <begin position="373"/>
        <end position="443"/>
    </location>
</feature>
<dbReference type="GO" id="GO:0006355">
    <property type="term" value="P:regulation of DNA-templated transcription"/>
    <property type="evidence" value="ECO:0007669"/>
    <property type="project" value="InterPro"/>
</dbReference>
<dbReference type="Proteomes" id="UP000646833">
    <property type="component" value="Unassembled WGS sequence"/>
</dbReference>
<evidence type="ECO:0000256" key="1">
    <source>
        <dbReference type="ARBA" id="ARBA00000085"/>
    </source>
</evidence>
<dbReference type="InterPro" id="IPR013655">
    <property type="entry name" value="PAS_fold_3"/>
</dbReference>
<dbReference type="Pfam" id="PF16927">
    <property type="entry name" value="HisKA_7TM"/>
    <property type="match status" value="1"/>
</dbReference>
<dbReference type="CDD" id="cd00082">
    <property type="entry name" value="HisKA"/>
    <property type="match status" value="1"/>
</dbReference>
<comment type="catalytic activity">
    <reaction evidence="1">
        <text>ATP + protein L-histidine = ADP + protein N-phospho-L-histidine.</text>
        <dbReference type="EC" id="2.7.13.3"/>
    </reaction>
</comment>
<protein>
    <recommendedName>
        <fullName evidence="2">histidine kinase</fullName>
        <ecNumber evidence="2">2.7.13.3</ecNumber>
    </recommendedName>
</protein>
<keyword evidence="6" id="KW-0812">Transmembrane</keyword>
<keyword evidence="3" id="KW-0597">Phosphoprotein</keyword>
<evidence type="ECO:0000256" key="2">
    <source>
        <dbReference type="ARBA" id="ARBA00012438"/>
    </source>
</evidence>
<dbReference type="PANTHER" id="PTHR43304">
    <property type="entry name" value="PHYTOCHROME-LIKE PROTEIN CPH1"/>
    <property type="match status" value="1"/>
</dbReference>
<dbReference type="PANTHER" id="PTHR43304:SF1">
    <property type="entry name" value="PAC DOMAIN-CONTAINING PROTEIN"/>
    <property type="match status" value="1"/>
</dbReference>
<dbReference type="InterPro" id="IPR035965">
    <property type="entry name" value="PAS-like_dom_sf"/>
</dbReference>
<dbReference type="InterPro" id="IPR003661">
    <property type="entry name" value="HisK_dim/P_dom"/>
</dbReference>
<evidence type="ECO:0000259" key="8">
    <source>
        <dbReference type="PROSITE" id="PS50112"/>
    </source>
</evidence>
<feature type="domain" description="Histidine kinase" evidence="7">
    <location>
        <begin position="501"/>
        <end position="710"/>
    </location>
</feature>
<dbReference type="SUPFAM" id="SSF47384">
    <property type="entry name" value="Homodimeric domain of signal transducing histidine kinase"/>
    <property type="match status" value="1"/>
</dbReference>
<dbReference type="InterPro" id="IPR036097">
    <property type="entry name" value="HisK_dim/P_sf"/>
</dbReference>
<keyword evidence="6" id="KW-1133">Transmembrane helix</keyword>
<keyword evidence="5" id="KW-0418">Kinase</keyword>
<dbReference type="EMBL" id="BMCI01000003">
    <property type="protein sequence ID" value="GGC59186.1"/>
    <property type="molecule type" value="Genomic_DNA"/>
</dbReference>
<dbReference type="InterPro" id="IPR003594">
    <property type="entry name" value="HATPase_dom"/>
</dbReference>
<keyword evidence="4" id="KW-0808">Transferase</keyword>
<dbReference type="PROSITE" id="PS50109">
    <property type="entry name" value="HIS_KIN"/>
    <property type="match status" value="1"/>
</dbReference>
<organism evidence="9 10">
    <name type="scientific">Haloferax sulfurifontis</name>
    <dbReference type="NCBI Taxonomy" id="255616"/>
    <lineage>
        <taxon>Archaea</taxon>
        <taxon>Methanobacteriati</taxon>
        <taxon>Methanobacteriota</taxon>
        <taxon>Stenosarchaea group</taxon>
        <taxon>Halobacteria</taxon>
        <taxon>Halobacteriales</taxon>
        <taxon>Haloferacaceae</taxon>
        <taxon>Haloferax</taxon>
    </lineage>
</organism>
<dbReference type="Gene3D" id="1.10.287.130">
    <property type="match status" value="1"/>
</dbReference>
<dbReference type="Gene3D" id="3.30.565.10">
    <property type="entry name" value="Histidine kinase-like ATPase, C-terminal domain"/>
    <property type="match status" value="1"/>
</dbReference>
<evidence type="ECO:0000313" key="9">
    <source>
        <dbReference type="EMBL" id="GGC59186.1"/>
    </source>
</evidence>
<feature type="transmembrane region" description="Helical" evidence="6">
    <location>
        <begin position="29"/>
        <end position="48"/>
    </location>
</feature>
<dbReference type="InterPro" id="IPR036890">
    <property type="entry name" value="HATPase_C_sf"/>
</dbReference>
<proteinExistence type="predicted"/>
<dbReference type="SMART" id="SM00091">
    <property type="entry name" value="PAS"/>
    <property type="match status" value="2"/>
</dbReference>
<dbReference type="PROSITE" id="PS50112">
    <property type="entry name" value="PAS"/>
    <property type="match status" value="2"/>
</dbReference>
<feature type="transmembrane region" description="Helical" evidence="6">
    <location>
        <begin position="60"/>
        <end position="83"/>
    </location>
</feature>
<dbReference type="SUPFAM" id="SSF55874">
    <property type="entry name" value="ATPase domain of HSP90 chaperone/DNA topoisomerase II/histidine kinase"/>
    <property type="match status" value="1"/>
</dbReference>
<feature type="transmembrane region" description="Helical" evidence="6">
    <location>
        <begin position="180"/>
        <end position="203"/>
    </location>
</feature>
<evidence type="ECO:0000256" key="6">
    <source>
        <dbReference type="SAM" id="Phobius"/>
    </source>
</evidence>
<sequence length="728" mass="79961">MTLIGKNSSKRVTDASHDLLMTSVGQSPHAYALFAAGILAGAVTLVVLGRFRLYSRRVRLPFALLTLSGSIWATAYGFVFLAVTPTSELFYAQLAWVGAAVLPTIWLVFTLVYAGEDQLLSSQMLGFLAVEPAVAIALKLTNASHGLLGSPLDLWRAAKPNRFAVSGADFLGPFGPDLVLAAHAVYGFGVAITGVSVIARTYLKSSNIHRRQAGFLFVAGAIPLAALGGEFFFPFRINPVPVSIGVSSVVVLWALFRHQLFDITPIARDAILSEMRDAVVVLDEQDRIVESNGAASELLAQPVADCIGESVLESVRVPAEVRTVLEGRDRAEAVVEDGDSCRYFEVRAESLGDRTRDRARLLLFYDVTERRRTEEEFRALIENSRDVITVLDADGERTYTSPSMTEVLGYRTEALVGESVLDLVHPKDRDRVADSLDEVVTGDSPVLAEFRIRHKNGTWRRFETVGVNLLDDPAVGGVVLNSRDVTSRHRYEQRLRVLNRVLRHDLRNDMNVILGHADLLLDERIPAESKDHARTIKRKASSLVELGEQTRHIDTTLTRESSGLEPVEVVERIETQLDDVESDYPEAIVHRNLPDEMWVSADDLIESALKHLIDNALEHNDRVIPEVAVTVERSQTSTDYVEIRIADNGPGVPDAELSVLESGTETPLQHISGLGLWLVQWIIDRSNGRLRFAENEPRGTVAVVGLRSADRAVSVSDGGTVTSGSETD</sequence>
<dbReference type="Pfam" id="PF02518">
    <property type="entry name" value="HATPase_c"/>
    <property type="match status" value="1"/>
</dbReference>
<evidence type="ECO:0000259" key="7">
    <source>
        <dbReference type="PROSITE" id="PS50109"/>
    </source>
</evidence>
<dbReference type="InterPro" id="IPR013767">
    <property type="entry name" value="PAS_fold"/>
</dbReference>
<name>A0A830DSL0_9EURY</name>
<accession>A0A830DSL0</accession>
<feature type="transmembrane region" description="Helical" evidence="6">
    <location>
        <begin position="125"/>
        <end position="145"/>
    </location>
</feature>
<reference evidence="9" key="2">
    <citation type="submission" date="2020-09" db="EMBL/GenBank/DDBJ databases">
        <authorList>
            <person name="Sun Q."/>
            <person name="Sedlacek I."/>
        </authorList>
    </citation>
    <scope>NUCLEOTIDE SEQUENCE</scope>
    <source>
        <strain evidence="9">CCM 7217</strain>
    </source>
</reference>
<dbReference type="Gene3D" id="3.30.450.20">
    <property type="entry name" value="PAS domain"/>
    <property type="match status" value="2"/>
</dbReference>
<reference evidence="9" key="1">
    <citation type="journal article" date="2014" name="Int. J. Syst. Evol. Microbiol.">
        <title>Complete genome sequence of Corynebacterium casei LMG S-19264T (=DSM 44701T), isolated from a smear-ripened cheese.</title>
        <authorList>
            <consortium name="US DOE Joint Genome Institute (JGI-PGF)"/>
            <person name="Walter F."/>
            <person name="Albersmeier A."/>
            <person name="Kalinowski J."/>
            <person name="Ruckert C."/>
        </authorList>
    </citation>
    <scope>NUCLEOTIDE SEQUENCE</scope>
    <source>
        <strain evidence="9">CCM 7217</strain>
    </source>
</reference>
<dbReference type="GO" id="GO:0000155">
    <property type="term" value="F:phosphorelay sensor kinase activity"/>
    <property type="evidence" value="ECO:0007669"/>
    <property type="project" value="InterPro"/>
</dbReference>
<dbReference type="EC" id="2.7.13.3" evidence="2"/>